<dbReference type="AlphaFoldDB" id="W0A7Y5"/>
<dbReference type="KEGG" id="ssan:NX02_04165"/>
<name>W0A7Y5_9SPHN</name>
<dbReference type="Proteomes" id="UP000018851">
    <property type="component" value="Chromosome"/>
</dbReference>
<evidence type="ECO:0000313" key="2">
    <source>
        <dbReference type="Proteomes" id="UP000018851"/>
    </source>
</evidence>
<protein>
    <submittedName>
        <fullName evidence="1">Uncharacterized protein</fullName>
    </submittedName>
</protein>
<reference evidence="1 2" key="1">
    <citation type="submission" date="2013-07" db="EMBL/GenBank/DDBJ databases">
        <title>Completed genome of Sphingomonas sanxanigenens NX02.</title>
        <authorList>
            <person name="Ma T."/>
            <person name="Huang H."/>
            <person name="Wu M."/>
            <person name="Li X."/>
            <person name="Li G."/>
        </authorList>
    </citation>
    <scope>NUCLEOTIDE SEQUENCE [LARGE SCALE GENOMIC DNA]</scope>
    <source>
        <strain evidence="1 2">NX02</strain>
    </source>
</reference>
<organism evidence="1 2">
    <name type="scientific">Sphingomonas sanxanigenens DSM 19645 = NX02</name>
    <dbReference type="NCBI Taxonomy" id="1123269"/>
    <lineage>
        <taxon>Bacteria</taxon>
        <taxon>Pseudomonadati</taxon>
        <taxon>Pseudomonadota</taxon>
        <taxon>Alphaproteobacteria</taxon>
        <taxon>Sphingomonadales</taxon>
        <taxon>Sphingomonadaceae</taxon>
        <taxon>Sphingomonas</taxon>
    </lineage>
</organism>
<gene>
    <name evidence="1" type="ORF">NX02_04165</name>
</gene>
<evidence type="ECO:0000313" key="1">
    <source>
        <dbReference type="EMBL" id="AHE52582.1"/>
    </source>
</evidence>
<dbReference type="EMBL" id="CP006644">
    <property type="protein sequence ID" value="AHE52582.1"/>
    <property type="molecule type" value="Genomic_DNA"/>
</dbReference>
<accession>W0A7Y5</accession>
<keyword evidence="2" id="KW-1185">Reference proteome</keyword>
<dbReference type="HOGENOM" id="CLU_3296687_0_0_5"/>
<sequence>MFIEVATLCRPAEFVRIKIATVRYMLHGLPRRRPFTAEML</sequence>
<proteinExistence type="predicted"/>